<dbReference type="AlphaFoldDB" id="A0A2N9GDP2"/>
<name>A0A2N9GDP2_FAGSY</name>
<reference evidence="2" key="1">
    <citation type="submission" date="2018-02" db="EMBL/GenBank/DDBJ databases">
        <authorList>
            <person name="Cohen D.B."/>
            <person name="Kent A.D."/>
        </authorList>
    </citation>
    <scope>NUCLEOTIDE SEQUENCE</scope>
</reference>
<proteinExistence type="predicted"/>
<evidence type="ECO:0000313" key="2">
    <source>
        <dbReference type="EMBL" id="SPC97673.1"/>
    </source>
</evidence>
<feature type="domain" description="Reverse transcriptase" evidence="1">
    <location>
        <begin position="124"/>
        <end position="187"/>
    </location>
</feature>
<gene>
    <name evidence="2" type="ORF">FSB_LOCUS25555</name>
</gene>
<protein>
    <recommendedName>
        <fullName evidence="1">Reverse transcriptase domain-containing protein</fullName>
    </recommendedName>
</protein>
<dbReference type="Pfam" id="PF00078">
    <property type="entry name" value="RVT_1"/>
    <property type="match status" value="1"/>
</dbReference>
<evidence type="ECO:0000259" key="1">
    <source>
        <dbReference type="Pfam" id="PF00078"/>
    </source>
</evidence>
<dbReference type="EMBL" id="OIVN01001788">
    <property type="protein sequence ID" value="SPC97673.1"/>
    <property type="molecule type" value="Genomic_DNA"/>
</dbReference>
<accession>A0A2N9GDP2</accession>
<dbReference type="CDD" id="cd01650">
    <property type="entry name" value="RT_nLTR_like"/>
    <property type="match status" value="1"/>
</dbReference>
<dbReference type="PANTHER" id="PTHR33116">
    <property type="entry name" value="REVERSE TRANSCRIPTASE ZINC-BINDING DOMAIN-CONTAINING PROTEIN-RELATED-RELATED"/>
    <property type="match status" value="1"/>
</dbReference>
<dbReference type="PANTHER" id="PTHR33116:SF78">
    <property type="entry name" value="OS12G0587133 PROTEIN"/>
    <property type="match status" value="1"/>
</dbReference>
<organism evidence="2">
    <name type="scientific">Fagus sylvatica</name>
    <name type="common">Beechnut</name>
    <dbReference type="NCBI Taxonomy" id="28930"/>
    <lineage>
        <taxon>Eukaryota</taxon>
        <taxon>Viridiplantae</taxon>
        <taxon>Streptophyta</taxon>
        <taxon>Embryophyta</taxon>
        <taxon>Tracheophyta</taxon>
        <taxon>Spermatophyta</taxon>
        <taxon>Magnoliopsida</taxon>
        <taxon>eudicotyledons</taxon>
        <taxon>Gunneridae</taxon>
        <taxon>Pentapetalae</taxon>
        <taxon>rosids</taxon>
        <taxon>fabids</taxon>
        <taxon>Fagales</taxon>
        <taxon>Fagaceae</taxon>
        <taxon>Fagus</taxon>
    </lineage>
</organism>
<sequence>MDEICWRQKSRALWLREGDKNSKFFHCLASSHRNTNTIGKLLINGSSSTSQDEIRDHIAQFYEHLYREDGYRQPYLDGIQFDAISDEDALWLDRPFEETEIEIVEFHEHCQFEQSLNATFVSLIPKKHRADELKDFRPISLVEGMYKIIAKLLANRLATVLGNIISPSQSAFVKGRQILDSVLIANECLDSRLKASIPGVLCIRQGDPLSPMLFVIVMEAFSRLIVKATGAGMLTGFSVGSIDSDPLEFEATSGLRINLGKSELVPVGEVPCIEELADILGCKTSKLPMKYLGLPLGAKFKAKDIWNPIVEKMERRLTSWKRIYLSKGADVANRIEKIQRSFLWGTFEEVAKFHLVKWDMVCNPYSHGGLAIKNLKRFNEALLGKWLWRFGVERDVFWRKVIMAKYDSLNGG</sequence>
<dbReference type="InterPro" id="IPR000477">
    <property type="entry name" value="RT_dom"/>
</dbReference>